<keyword evidence="4" id="KW-1185">Reference proteome</keyword>
<proteinExistence type="predicted"/>
<evidence type="ECO:0000256" key="1">
    <source>
        <dbReference type="SAM" id="MobiDB-lite"/>
    </source>
</evidence>
<dbReference type="VEuPathDB" id="FungiDB:GGTG_09263"/>
<evidence type="ECO:0000313" key="2">
    <source>
        <dbReference type="EMBL" id="EJT72397.1"/>
    </source>
</evidence>
<dbReference type="Proteomes" id="UP000006039">
    <property type="component" value="Unassembled WGS sequence"/>
</dbReference>
<reference evidence="3" key="5">
    <citation type="submission" date="2018-04" db="UniProtKB">
        <authorList>
            <consortium name="EnsemblFungi"/>
        </authorList>
    </citation>
    <scope>IDENTIFICATION</scope>
    <source>
        <strain evidence="3">R3-111a-1</strain>
    </source>
</reference>
<reference evidence="3" key="4">
    <citation type="journal article" date="2015" name="G3 (Bethesda)">
        <title>Genome sequences of three phytopathogenic species of the Magnaporthaceae family of fungi.</title>
        <authorList>
            <person name="Okagaki L.H."/>
            <person name="Nunes C.C."/>
            <person name="Sailsbery J."/>
            <person name="Clay B."/>
            <person name="Brown D."/>
            <person name="John T."/>
            <person name="Oh Y."/>
            <person name="Young N."/>
            <person name="Fitzgerald M."/>
            <person name="Haas B.J."/>
            <person name="Zeng Q."/>
            <person name="Young S."/>
            <person name="Adiconis X."/>
            <person name="Fan L."/>
            <person name="Levin J.Z."/>
            <person name="Mitchell T.K."/>
            <person name="Okubara P.A."/>
            <person name="Farman M.L."/>
            <person name="Kohn L.M."/>
            <person name="Birren B."/>
            <person name="Ma L.-J."/>
            <person name="Dean R.A."/>
        </authorList>
    </citation>
    <scope>NUCLEOTIDE SEQUENCE</scope>
    <source>
        <strain evidence="3">R3-111a-1</strain>
    </source>
</reference>
<reference evidence="2" key="3">
    <citation type="submission" date="2010-09" db="EMBL/GenBank/DDBJ databases">
        <title>Annotation of Gaeumannomyces graminis var. tritici R3-111a-1.</title>
        <authorList>
            <consortium name="The Broad Institute Genome Sequencing Platform"/>
            <person name="Ma L.-J."/>
            <person name="Dead R."/>
            <person name="Young S.K."/>
            <person name="Zeng Q."/>
            <person name="Gargeya S."/>
            <person name="Fitzgerald M."/>
            <person name="Haas B."/>
            <person name="Abouelleil A."/>
            <person name="Alvarado L."/>
            <person name="Arachchi H.M."/>
            <person name="Berlin A."/>
            <person name="Brown A."/>
            <person name="Chapman S.B."/>
            <person name="Chen Z."/>
            <person name="Dunbar C."/>
            <person name="Freedman E."/>
            <person name="Gearin G."/>
            <person name="Gellesch M."/>
            <person name="Goldberg J."/>
            <person name="Griggs A."/>
            <person name="Gujja S."/>
            <person name="Heiman D."/>
            <person name="Howarth C."/>
            <person name="Larson L."/>
            <person name="Lui A."/>
            <person name="MacDonald P.J.P."/>
            <person name="Mehta T."/>
            <person name="Montmayeur A."/>
            <person name="Murphy C."/>
            <person name="Neiman D."/>
            <person name="Pearson M."/>
            <person name="Priest M."/>
            <person name="Roberts A."/>
            <person name="Saif S."/>
            <person name="Shea T."/>
            <person name="Shenoy N."/>
            <person name="Sisk P."/>
            <person name="Stolte C."/>
            <person name="Sykes S."/>
            <person name="Yandava C."/>
            <person name="Wortman J."/>
            <person name="Nusbaum C."/>
            <person name="Birren B."/>
        </authorList>
    </citation>
    <scope>NUCLEOTIDE SEQUENCE</scope>
    <source>
        <strain evidence="2">R3-111a-1</strain>
    </source>
</reference>
<evidence type="ECO:0000313" key="3">
    <source>
        <dbReference type="EnsemblFungi" id="EJT72397"/>
    </source>
</evidence>
<dbReference type="GeneID" id="20349721"/>
<reference evidence="2" key="2">
    <citation type="submission" date="2010-07" db="EMBL/GenBank/DDBJ databases">
        <authorList>
            <consortium name="The Broad Institute Genome Sequencing Platform"/>
            <consortium name="Broad Institute Genome Sequencing Center for Infectious Disease"/>
            <person name="Ma L.-J."/>
            <person name="Dead R."/>
            <person name="Young S."/>
            <person name="Zeng Q."/>
            <person name="Koehrsen M."/>
            <person name="Alvarado L."/>
            <person name="Berlin A."/>
            <person name="Chapman S.B."/>
            <person name="Chen Z."/>
            <person name="Freedman E."/>
            <person name="Gellesch M."/>
            <person name="Goldberg J."/>
            <person name="Griggs A."/>
            <person name="Gujja S."/>
            <person name="Heilman E.R."/>
            <person name="Heiman D."/>
            <person name="Hepburn T."/>
            <person name="Howarth C."/>
            <person name="Jen D."/>
            <person name="Larson L."/>
            <person name="Mehta T."/>
            <person name="Neiman D."/>
            <person name="Pearson M."/>
            <person name="Roberts A."/>
            <person name="Saif S."/>
            <person name="Shea T."/>
            <person name="Shenoy N."/>
            <person name="Sisk P."/>
            <person name="Stolte C."/>
            <person name="Sykes S."/>
            <person name="Walk T."/>
            <person name="White J."/>
            <person name="Yandava C."/>
            <person name="Haas B."/>
            <person name="Nusbaum C."/>
            <person name="Birren B."/>
        </authorList>
    </citation>
    <scope>NUCLEOTIDE SEQUENCE</scope>
    <source>
        <strain evidence="2">R3-111a-1</strain>
    </source>
</reference>
<feature type="compositionally biased region" description="Basic and acidic residues" evidence="1">
    <location>
        <begin position="59"/>
        <end position="68"/>
    </location>
</feature>
<sequence>MPGLLGCSAASGECGQGRVWDGRCRWDERARSARWNRRPTTPGLLPQAGLEKAEVDVLPHTTSLDRTRPGATRASPSTRGPRDALTPASGSGSGANKTVPTDTARAALGRQKSGDDRVQKRPATAAAAAATQVNSSTPSAASIAGVYEVMSDALRAGWPDVTGDMWLRVAPARDAAGVYVASFDFGVLKGLMLIGTDRDAIRACSRALDGGPPGRRCRRGGGAGGAYTRARTCSCVGADGRRRRKV</sequence>
<gene>
    <name evidence="3" type="primary">20349721</name>
    <name evidence="2" type="ORF">GGTG_09263</name>
</gene>
<reference evidence="4" key="1">
    <citation type="submission" date="2010-07" db="EMBL/GenBank/DDBJ databases">
        <title>The genome sequence of Gaeumannomyces graminis var. tritici strain R3-111a-1.</title>
        <authorList>
            <consortium name="The Broad Institute Genome Sequencing Platform"/>
            <person name="Ma L.-J."/>
            <person name="Dead R."/>
            <person name="Young S."/>
            <person name="Zeng Q."/>
            <person name="Koehrsen M."/>
            <person name="Alvarado L."/>
            <person name="Berlin A."/>
            <person name="Chapman S.B."/>
            <person name="Chen Z."/>
            <person name="Freedman E."/>
            <person name="Gellesch M."/>
            <person name="Goldberg J."/>
            <person name="Griggs A."/>
            <person name="Gujja S."/>
            <person name="Heilman E.R."/>
            <person name="Heiman D."/>
            <person name="Hepburn T."/>
            <person name="Howarth C."/>
            <person name="Jen D."/>
            <person name="Larson L."/>
            <person name="Mehta T."/>
            <person name="Neiman D."/>
            <person name="Pearson M."/>
            <person name="Roberts A."/>
            <person name="Saif S."/>
            <person name="Shea T."/>
            <person name="Shenoy N."/>
            <person name="Sisk P."/>
            <person name="Stolte C."/>
            <person name="Sykes S."/>
            <person name="Walk T."/>
            <person name="White J."/>
            <person name="Yandava C."/>
            <person name="Haas B."/>
            <person name="Nusbaum C."/>
            <person name="Birren B."/>
        </authorList>
    </citation>
    <scope>NUCLEOTIDE SEQUENCE [LARGE SCALE GENOMIC DNA]</scope>
    <source>
        <strain evidence="4">R3-111a-1</strain>
    </source>
</reference>
<dbReference type="OrthoDB" id="4630416at2759"/>
<feature type="compositionally biased region" description="Polar residues" evidence="1">
    <location>
        <begin position="88"/>
        <end position="101"/>
    </location>
</feature>
<accession>J3P6X0</accession>
<organism evidence="2">
    <name type="scientific">Gaeumannomyces tritici (strain R3-111a-1)</name>
    <name type="common">Wheat and barley take-all root rot fungus</name>
    <name type="synonym">Gaeumannomyces graminis var. tritici</name>
    <dbReference type="NCBI Taxonomy" id="644352"/>
    <lineage>
        <taxon>Eukaryota</taxon>
        <taxon>Fungi</taxon>
        <taxon>Dikarya</taxon>
        <taxon>Ascomycota</taxon>
        <taxon>Pezizomycotina</taxon>
        <taxon>Sordariomycetes</taxon>
        <taxon>Sordariomycetidae</taxon>
        <taxon>Magnaporthales</taxon>
        <taxon>Magnaporthaceae</taxon>
        <taxon>Gaeumannomyces</taxon>
    </lineage>
</organism>
<dbReference type="RefSeq" id="XP_009225371.1">
    <property type="nucleotide sequence ID" value="XM_009227107.1"/>
</dbReference>
<dbReference type="EMBL" id="GL385399">
    <property type="protein sequence ID" value="EJT72397.1"/>
    <property type="molecule type" value="Genomic_DNA"/>
</dbReference>
<dbReference type="HOGENOM" id="CLU_1129116_0_0_1"/>
<evidence type="ECO:0000313" key="4">
    <source>
        <dbReference type="Proteomes" id="UP000006039"/>
    </source>
</evidence>
<name>J3P6X0_GAET3</name>
<protein>
    <submittedName>
        <fullName evidence="2 3">Uncharacterized protein</fullName>
    </submittedName>
</protein>
<feature type="region of interest" description="Disordered" evidence="1">
    <location>
        <begin position="59"/>
        <end position="122"/>
    </location>
</feature>
<dbReference type="EnsemblFungi" id="EJT72397">
    <property type="protein sequence ID" value="EJT72397"/>
    <property type="gene ID" value="GGTG_09263"/>
</dbReference>
<dbReference type="AlphaFoldDB" id="J3P6X0"/>